<dbReference type="RefSeq" id="WP_201430757.1">
    <property type="nucleotide sequence ID" value="NZ_JAEQBW010000003.1"/>
</dbReference>
<gene>
    <name evidence="7" type="ORF">JKA74_08500</name>
</gene>
<evidence type="ECO:0000256" key="1">
    <source>
        <dbReference type="ARBA" id="ARBA00001933"/>
    </source>
</evidence>
<dbReference type="NCBIfam" id="NF006569">
    <property type="entry name" value="PRK09082.1"/>
    <property type="match status" value="1"/>
</dbReference>
<comment type="similarity">
    <text evidence="2">Belongs to the class-I pyridoxal-phosphate-dependent aminotransferase family.</text>
</comment>
<evidence type="ECO:0000256" key="4">
    <source>
        <dbReference type="ARBA" id="ARBA00022679"/>
    </source>
</evidence>
<organism evidence="7 8">
    <name type="scientific">Marivirga aurantiaca</name>
    <dbReference type="NCBI Taxonomy" id="2802615"/>
    <lineage>
        <taxon>Bacteria</taxon>
        <taxon>Pseudomonadati</taxon>
        <taxon>Bacteroidota</taxon>
        <taxon>Cytophagia</taxon>
        <taxon>Cytophagales</taxon>
        <taxon>Marivirgaceae</taxon>
        <taxon>Marivirga</taxon>
    </lineage>
</organism>
<dbReference type="GO" id="GO:0030170">
    <property type="term" value="F:pyridoxal phosphate binding"/>
    <property type="evidence" value="ECO:0007669"/>
    <property type="project" value="InterPro"/>
</dbReference>
<evidence type="ECO:0000313" key="7">
    <source>
        <dbReference type="EMBL" id="MBK6265076.1"/>
    </source>
</evidence>
<dbReference type="GO" id="GO:0016212">
    <property type="term" value="F:kynurenine-oxoglutarate transaminase activity"/>
    <property type="evidence" value="ECO:0007669"/>
    <property type="project" value="TreeGrafter"/>
</dbReference>
<proteinExistence type="inferred from homology"/>
<dbReference type="InterPro" id="IPR015424">
    <property type="entry name" value="PyrdxlP-dep_Trfase"/>
</dbReference>
<dbReference type="GO" id="GO:0005737">
    <property type="term" value="C:cytoplasm"/>
    <property type="evidence" value="ECO:0007669"/>
    <property type="project" value="TreeGrafter"/>
</dbReference>
<comment type="cofactor">
    <cofactor evidence="1">
        <name>pyridoxal 5'-phosphate</name>
        <dbReference type="ChEBI" id="CHEBI:597326"/>
    </cofactor>
</comment>
<dbReference type="Proteomes" id="UP000611723">
    <property type="component" value="Unassembled WGS sequence"/>
</dbReference>
<dbReference type="Gene3D" id="3.40.640.10">
    <property type="entry name" value="Type I PLP-dependent aspartate aminotransferase-like (Major domain)"/>
    <property type="match status" value="1"/>
</dbReference>
<dbReference type="Gene3D" id="3.90.1150.10">
    <property type="entry name" value="Aspartate Aminotransferase, domain 1"/>
    <property type="match status" value="1"/>
</dbReference>
<comment type="caution">
    <text evidence="7">The sequence shown here is derived from an EMBL/GenBank/DDBJ whole genome shotgun (WGS) entry which is preliminary data.</text>
</comment>
<dbReference type="EMBL" id="JAEQBW010000003">
    <property type="protein sequence ID" value="MBK6265076.1"/>
    <property type="molecule type" value="Genomic_DNA"/>
</dbReference>
<dbReference type="InterPro" id="IPR051326">
    <property type="entry name" value="Kynurenine-oxoglutarate_AT"/>
</dbReference>
<keyword evidence="8" id="KW-1185">Reference proteome</keyword>
<keyword evidence="4" id="KW-0808">Transferase</keyword>
<name>A0A935C7K7_9BACT</name>
<evidence type="ECO:0000256" key="5">
    <source>
        <dbReference type="ARBA" id="ARBA00022898"/>
    </source>
</evidence>
<dbReference type="PANTHER" id="PTHR43807">
    <property type="entry name" value="FI04487P"/>
    <property type="match status" value="1"/>
</dbReference>
<reference evidence="7" key="1">
    <citation type="submission" date="2021-01" db="EMBL/GenBank/DDBJ databases">
        <title>Marivirga aurantiaca sp. nov., isolated from intertidal surface sediments.</title>
        <authorList>
            <person name="Zhang M."/>
        </authorList>
    </citation>
    <scope>NUCLEOTIDE SEQUENCE</scope>
    <source>
        <strain evidence="7">S37H4</strain>
    </source>
</reference>
<evidence type="ECO:0000313" key="8">
    <source>
        <dbReference type="Proteomes" id="UP000611723"/>
    </source>
</evidence>
<evidence type="ECO:0000259" key="6">
    <source>
        <dbReference type="Pfam" id="PF00155"/>
    </source>
</evidence>
<protein>
    <submittedName>
        <fullName evidence="7">Aminotransferase class I/II-fold pyridoxal phosphate-dependent enzyme</fullName>
    </submittedName>
</protein>
<dbReference type="Pfam" id="PF00155">
    <property type="entry name" value="Aminotran_1_2"/>
    <property type="match status" value="1"/>
</dbReference>
<sequence length="381" mass="42824">MQLESKLPKVGTTIFSVMSQMATENDAINLSQGFPEFPVSQELIDLVYQNMQIGHNQYAPMPGLPVLRKAIAQKIEKTGGVALDFDAEITVTVGATEAIFSSIMALVGKGDEVIVLEPAYDCYIPAIELAGASPVPIALQQPDFSPDWELIKQQISKNTKILMINSPHNPSGAVLNKQDMEELKEILKANPQLMLLSDEVYEHIIFDGREHFSVLNDAFLASRSIVVYSFGKTFHATGWKIGYVVAPEMIMKEIRKVHQYNCFTVHTPSQHAMAEFLQYEKNYLGINDMYEKKRDFFAKAVSNSRFKIVPSYGTYFQLLDYSAISDIPDMEFAEKLIKEHGVASIPVSAFYSERKDDHLLRFCFAKGEETLQKAADILCRI</sequence>
<dbReference type="CDD" id="cd00609">
    <property type="entry name" value="AAT_like"/>
    <property type="match status" value="1"/>
</dbReference>
<evidence type="ECO:0000256" key="3">
    <source>
        <dbReference type="ARBA" id="ARBA00022576"/>
    </source>
</evidence>
<dbReference type="PANTHER" id="PTHR43807:SF20">
    <property type="entry name" value="FI04487P"/>
    <property type="match status" value="1"/>
</dbReference>
<dbReference type="InterPro" id="IPR015422">
    <property type="entry name" value="PyrdxlP-dep_Trfase_small"/>
</dbReference>
<accession>A0A935C7K7</accession>
<keyword evidence="5" id="KW-0663">Pyridoxal phosphate</keyword>
<dbReference type="InterPro" id="IPR004839">
    <property type="entry name" value="Aminotransferase_I/II_large"/>
</dbReference>
<dbReference type="SUPFAM" id="SSF53383">
    <property type="entry name" value="PLP-dependent transferases"/>
    <property type="match status" value="1"/>
</dbReference>
<feature type="domain" description="Aminotransferase class I/classII large" evidence="6">
    <location>
        <begin position="26"/>
        <end position="376"/>
    </location>
</feature>
<keyword evidence="3 7" id="KW-0032">Aminotransferase</keyword>
<dbReference type="InterPro" id="IPR015421">
    <property type="entry name" value="PyrdxlP-dep_Trfase_major"/>
</dbReference>
<dbReference type="AlphaFoldDB" id="A0A935C7K7"/>
<dbReference type="FunFam" id="3.40.640.10:FF:000033">
    <property type="entry name" value="Aspartate aminotransferase"/>
    <property type="match status" value="1"/>
</dbReference>
<evidence type="ECO:0000256" key="2">
    <source>
        <dbReference type="ARBA" id="ARBA00007441"/>
    </source>
</evidence>